<organism evidence="1 2">
    <name type="scientific">Tepidibacillus fermentans</name>
    <dbReference type="NCBI Taxonomy" id="1281767"/>
    <lineage>
        <taxon>Bacteria</taxon>
        <taxon>Bacillati</taxon>
        <taxon>Bacillota</taxon>
        <taxon>Bacilli</taxon>
        <taxon>Bacillales</taxon>
        <taxon>Bacillaceae</taxon>
        <taxon>Tepidibacillus</taxon>
    </lineage>
</organism>
<evidence type="ECO:0000313" key="2">
    <source>
        <dbReference type="Proteomes" id="UP000295788"/>
    </source>
</evidence>
<protein>
    <recommendedName>
        <fullName evidence="3">GAF domain-containing protein</fullName>
    </recommendedName>
</protein>
<dbReference type="OrthoDB" id="2988533at2"/>
<dbReference type="Proteomes" id="UP000295788">
    <property type="component" value="Unassembled WGS sequence"/>
</dbReference>
<keyword evidence="2" id="KW-1185">Reference proteome</keyword>
<comment type="caution">
    <text evidence="1">The sequence shown here is derived from an EMBL/GenBank/DDBJ whole genome shotgun (WGS) entry which is preliminary data.</text>
</comment>
<reference evidence="1 2" key="1">
    <citation type="submission" date="2019-03" db="EMBL/GenBank/DDBJ databases">
        <title>Genomic Encyclopedia of Type Strains, Phase IV (KMG-IV): sequencing the most valuable type-strain genomes for metagenomic binning, comparative biology and taxonomic classification.</title>
        <authorList>
            <person name="Goeker M."/>
        </authorList>
    </citation>
    <scope>NUCLEOTIDE SEQUENCE [LARGE SCALE GENOMIC DNA]</scope>
    <source>
        <strain evidence="1 2">DSM 23802</strain>
    </source>
</reference>
<sequence>MEKAELLEEIRCELGLLLQDVQDKKEWYDTVIHLLKSRIPNYRSIFVYLTDETSFNYYTHLSDGKEIYQEKIYFGDEMLSIVAARGEISCDFIPGGQKIYIPFYRGHHLMGEMIIMTSQFVDYDELKFIKNIQTMLSTAPF</sequence>
<proteinExistence type="predicted"/>
<dbReference type="EMBL" id="SMAB01000001">
    <property type="protein sequence ID" value="TCS84454.1"/>
    <property type="molecule type" value="Genomic_DNA"/>
</dbReference>
<name>A0A4R3KKW8_9BACI</name>
<evidence type="ECO:0000313" key="1">
    <source>
        <dbReference type="EMBL" id="TCS84454.1"/>
    </source>
</evidence>
<dbReference type="RefSeq" id="WP_132766694.1">
    <property type="nucleotide sequence ID" value="NZ_SMAB01000001.1"/>
</dbReference>
<gene>
    <name evidence="1" type="ORF">EDD72_101118</name>
</gene>
<evidence type="ECO:0008006" key="3">
    <source>
        <dbReference type="Google" id="ProtNLM"/>
    </source>
</evidence>
<dbReference type="AlphaFoldDB" id="A0A4R3KKW8"/>
<accession>A0A4R3KKW8</accession>